<organism evidence="2 3">
    <name type="scientific">Nitrospira moscoviensis</name>
    <dbReference type="NCBI Taxonomy" id="42253"/>
    <lineage>
        <taxon>Bacteria</taxon>
        <taxon>Pseudomonadati</taxon>
        <taxon>Nitrospirota</taxon>
        <taxon>Nitrospiria</taxon>
        <taxon>Nitrospirales</taxon>
        <taxon>Nitrospiraceae</taxon>
        <taxon>Nitrospira</taxon>
    </lineage>
</organism>
<feature type="domain" description="Transcription regulator AsnC/Lrp ligand binding" evidence="1">
    <location>
        <begin position="7"/>
        <end position="78"/>
    </location>
</feature>
<dbReference type="RefSeq" id="WP_053379794.1">
    <property type="nucleotide sequence ID" value="NZ_CP011801.1"/>
</dbReference>
<protein>
    <submittedName>
        <fullName evidence="2">Putative Regulator protein, AsnC family</fullName>
    </submittedName>
</protein>
<dbReference type="PATRIC" id="fig|42253.5.peg.2205"/>
<dbReference type="Pfam" id="PF01037">
    <property type="entry name" value="AsnC_trans_reg"/>
    <property type="match status" value="1"/>
</dbReference>
<dbReference type="SUPFAM" id="SSF54909">
    <property type="entry name" value="Dimeric alpha+beta barrel"/>
    <property type="match status" value="1"/>
</dbReference>
<dbReference type="OrthoDB" id="9797216at2"/>
<evidence type="ECO:0000259" key="1">
    <source>
        <dbReference type="Pfam" id="PF01037"/>
    </source>
</evidence>
<evidence type="ECO:0000313" key="2">
    <source>
        <dbReference type="EMBL" id="ALA58655.1"/>
    </source>
</evidence>
<dbReference type="STRING" id="42253.NITMOv2_2239"/>
<dbReference type="AlphaFoldDB" id="A0A0K2GCH1"/>
<dbReference type="KEGG" id="nmv:NITMOv2_2239"/>
<dbReference type="InterPro" id="IPR019887">
    <property type="entry name" value="Tscrpt_reg_AsnC/Lrp_C"/>
</dbReference>
<reference evidence="2 3" key="1">
    <citation type="journal article" date="2015" name="Proc. Natl. Acad. Sci. U.S.A.">
        <title>Expanded metabolic versatility of ubiquitous nitrite-oxidizing bacteria from the genus Nitrospira.</title>
        <authorList>
            <person name="Koch H."/>
            <person name="Lucker S."/>
            <person name="Albertsen M."/>
            <person name="Kitzinger K."/>
            <person name="Herbold C."/>
            <person name="Spieck E."/>
            <person name="Nielsen P.H."/>
            <person name="Wagner M."/>
            <person name="Daims H."/>
        </authorList>
    </citation>
    <scope>NUCLEOTIDE SEQUENCE [LARGE SCALE GENOMIC DNA]</scope>
    <source>
        <strain evidence="2 3">NSP M-1</strain>
    </source>
</reference>
<keyword evidence="3" id="KW-1185">Reference proteome</keyword>
<dbReference type="EMBL" id="CP011801">
    <property type="protein sequence ID" value="ALA58655.1"/>
    <property type="molecule type" value="Genomic_DNA"/>
</dbReference>
<evidence type="ECO:0000313" key="3">
    <source>
        <dbReference type="Proteomes" id="UP000069205"/>
    </source>
</evidence>
<dbReference type="Gene3D" id="3.30.70.920">
    <property type="match status" value="1"/>
</dbReference>
<accession>A0A0K2GCH1</accession>
<gene>
    <name evidence="2" type="ORF">NITMOv2_2239</name>
</gene>
<dbReference type="InterPro" id="IPR011008">
    <property type="entry name" value="Dimeric_a/b-barrel"/>
</dbReference>
<name>A0A0K2GCH1_NITMO</name>
<sequence length="78" mass="8609">MATKAYILIKVKAGKTKDVVQALKRLPGVEQAHSCFGRPDIIMFISTQDERSLSDVVITKIHSIEGVEETDTHIVAET</sequence>
<proteinExistence type="predicted"/>
<dbReference type="Proteomes" id="UP000069205">
    <property type="component" value="Chromosome"/>
</dbReference>